<gene>
    <name evidence="1" type="ORF">E5329_08620</name>
</gene>
<protein>
    <submittedName>
        <fullName evidence="1">DNA alkylation repair protein</fullName>
    </submittedName>
</protein>
<proteinExistence type="predicted"/>
<evidence type="ECO:0000313" key="1">
    <source>
        <dbReference type="EMBL" id="TGY96618.1"/>
    </source>
</evidence>
<evidence type="ECO:0000313" key="2">
    <source>
        <dbReference type="Proteomes" id="UP000304953"/>
    </source>
</evidence>
<sequence length="237" mass="27551">MIGTFSGNPEGWNAQIRTQLEQIAEPKFRQFTAKLLPGTENILGVRLPLLRKMAKELAKGDWKTYLSNAADGSYEEIMLQGMTLGYAKGDLQGKKEFLERFIPKIDNWSVCDSVCSTIKLAQSQPEEMWEFLQSYLDSSEEFHIRFALVQLLDYYVNEAYLARVLKAAQQVKQEDYYVNMAQAWLLSICYREFPRETLPVLEKNPLKDFTHNKAIQKITESLKVPKEDKERVIRLRR</sequence>
<comment type="caution">
    <text evidence="1">The sequence shown here is derived from an EMBL/GenBank/DDBJ whole genome shotgun (WGS) entry which is preliminary data.</text>
</comment>
<accession>A0AC61RX92</accession>
<dbReference type="Proteomes" id="UP000304953">
    <property type="component" value="Unassembled WGS sequence"/>
</dbReference>
<keyword evidence="2" id="KW-1185">Reference proteome</keyword>
<reference evidence="1" key="1">
    <citation type="submission" date="2019-04" db="EMBL/GenBank/DDBJ databases">
        <title>Microbes associate with the intestines of laboratory mice.</title>
        <authorList>
            <person name="Navarre W."/>
            <person name="Wong E."/>
            <person name="Huang K."/>
            <person name="Tropini C."/>
            <person name="Ng K."/>
            <person name="Yu B."/>
        </authorList>
    </citation>
    <scope>NUCLEOTIDE SEQUENCE</scope>
    <source>
        <strain evidence="1">NM01_1-7b</strain>
    </source>
</reference>
<name>A0AC61RX92_9FIRM</name>
<organism evidence="1 2">
    <name type="scientific">Petralouisia muris</name>
    <dbReference type="NCBI Taxonomy" id="3032872"/>
    <lineage>
        <taxon>Bacteria</taxon>
        <taxon>Bacillati</taxon>
        <taxon>Bacillota</taxon>
        <taxon>Clostridia</taxon>
        <taxon>Lachnospirales</taxon>
        <taxon>Lachnospiraceae</taxon>
        <taxon>Petralouisia</taxon>
    </lineage>
</organism>
<dbReference type="EMBL" id="SRYA01000014">
    <property type="protein sequence ID" value="TGY96618.1"/>
    <property type="molecule type" value="Genomic_DNA"/>
</dbReference>